<accession>A0A8X6U2M3</accession>
<comment type="caution">
    <text evidence="5">The sequence shown here is derived from an EMBL/GenBank/DDBJ whole genome shotgun (WGS) entry which is preliminary data.</text>
</comment>
<dbReference type="InterPro" id="IPR001611">
    <property type="entry name" value="Leu-rich_rpt"/>
</dbReference>
<keyword evidence="2 4" id="KW-0732">Signal</keyword>
<evidence type="ECO:0000313" key="5">
    <source>
        <dbReference type="EMBL" id="GFT72263.1"/>
    </source>
</evidence>
<feature type="signal peptide" evidence="4">
    <location>
        <begin position="1"/>
        <end position="26"/>
    </location>
</feature>
<evidence type="ECO:0000256" key="4">
    <source>
        <dbReference type="SAM" id="SignalP"/>
    </source>
</evidence>
<keyword evidence="6" id="KW-1185">Reference proteome</keyword>
<dbReference type="InterPro" id="IPR050541">
    <property type="entry name" value="LRR_TM_domain-containing"/>
</dbReference>
<dbReference type="Gene3D" id="3.80.10.10">
    <property type="entry name" value="Ribonuclease Inhibitor"/>
    <property type="match status" value="1"/>
</dbReference>
<dbReference type="SMART" id="SM00369">
    <property type="entry name" value="LRR_TYP"/>
    <property type="match status" value="3"/>
</dbReference>
<dbReference type="PANTHER" id="PTHR24369:SF210">
    <property type="entry name" value="CHAOPTIN-RELATED"/>
    <property type="match status" value="1"/>
</dbReference>
<keyword evidence="3" id="KW-0677">Repeat</keyword>
<dbReference type="EMBL" id="BMAW01116815">
    <property type="protein sequence ID" value="GFT72263.1"/>
    <property type="molecule type" value="Genomic_DNA"/>
</dbReference>
<feature type="chain" id="PRO_5036487335" evidence="4">
    <location>
        <begin position="27"/>
        <end position="327"/>
    </location>
</feature>
<dbReference type="Proteomes" id="UP000887013">
    <property type="component" value="Unassembled WGS sequence"/>
</dbReference>
<sequence length="327" mass="36788">MAASRNSSLWYGTLITALLLPGASLAASIASSECCPVTNVHCSCVFKGPFYSLKCHSVSEMADFKAIVESMDANAVILELDSLHLDFLPLNVLFNSSLHTLIVGNSTFRKFRNSSDVQPRVVNLHHLSLENVTFLEKAKWKHFTNLTNLQVLFVYNSSVENSINLNFARYLSKSLVSITVAESNITTIERNSLKNFKNLTYLRISHNNVRTFSRDVLPKTSKLEQLRLDSNKIHSLPAGMFGNLPNLKFVSLSNNTISNLSQEIFGPLWRSDMHLDLRGNPVKCDNRMLWTVASESRPKRIIGKCVHPKQLYGKNIERLGEEDLNCE</sequence>
<dbReference type="PANTHER" id="PTHR24369">
    <property type="entry name" value="ANTIGEN BSP, PUTATIVE-RELATED"/>
    <property type="match status" value="1"/>
</dbReference>
<protein>
    <submittedName>
        <fullName evidence="5">Uncharacterized protein</fullName>
    </submittedName>
</protein>
<gene>
    <name evidence="5" type="primary">AVEN_125679_1</name>
    <name evidence="5" type="ORF">NPIL_125361</name>
</gene>
<dbReference type="AlphaFoldDB" id="A0A8X6U2M3"/>
<dbReference type="OrthoDB" id="546383at2759"/>
<keyword evidence="1" id="KW-0433">Leucine-rich repeat</keyword>
<evidence type="ECO:0000256" key="3">
    <source>
        <dbReference type="ARBA" id="ARBA00022737"/>
    </source>
</evidence>
<evidence type="ECO:0000256" key="1">
    <source>
        <dbReference type="ARBA" id="ARBA00022614"/>
    </source>
</evidence>
<dbReference type="InterPro" id="IPR032675">
    <property type="entry name" value="LRR_dom_sf"/>
</dbReference>
<dbReference type="SUPFAM" id="SSF52058">
    <property type="entry name" value="L domain-like"/>
    <property type="match status" value="1"/>
</dbReference>
<dbReference type="GO" id="GO:0005886">
    <property type="term" value="C:plasma membrane"/>
    <property type="evidence" value="ECO:0007669"/>
    <property type="project" value="TreeGrafter"/>
</dbReference>
<name>A0A8X6U2M3_NEPPI</name>
<proteinExistence type="predicted"/>
<reference evidence="5" key="1">
    <citation type="submission" date="2020-08" db="EMBL/GenBank/DDBJ databases">
        <title>Multicomponent nature underlies the extraordinary mechanical properties of spider dragline silk.</title>
        <authorList>
            <person name="Kono N."/>
            <person name="Nakamura H."/>
            <person name="Mori M."/>
            <person name="Yoshida Y."/>
            <person name="Ohtoshi R."/>
            <person name="Malay A.D."/>
            <person name="Moran D.A.P."/>
            <person name="Tomita M."/>
            <person name="Numata K."/>
            <person name="Arakawa K."/>
        </authorList>
    </citation>
    <scope>NUCLEOTIDE SEQUENCE</scope>
</reference>
<dbReference type="Pfam" id="PF13855">
    <property type="entry name" value="LRR_8"/>
    <property type="match status" value="1"/>
</dbReference>
<dbReference type="InterPro" id="IPR003591">
    <property type="entry name" value="Leu-rich_rpt_typical-subtyp"/>
</dbReference>
<organism evidence="5 6">
    <name type="scientific">Nephila pilipes</name>
    <name type="common">Giant wood spider</name>
    <name type="synonym">Nephila maculata</name>
    <dbReference type="NCBI Taxonomy" id="299642"/>
    <lineage>
        <taxon>Eukaryota</taxon>
        <taxon>Metazoa</taxon>
        <taxon>Ecdysozoa</taxon>
        <taxon>Arthropoda</taxon>
        <taxon>Chelicerata</taxon>
        <taxon>Arachnida</taxon>
        <taxon>Araneae</taxon>
        <taxon>Araneomorphae</taxon>
        <taxon>Entelegynae</taxon>
        <taxon>Araneoidea</taxon>
        <taxon>Nephilidae</taxon>
        <taxon>Nephila</taxon>
    </lineage>
</organism>
<evidence type="ECO:0000313" key="6">
    <source>
        <dbReference type="Proteomes" id="UP000887013"/>
    </source>
</evidence>
<evidence type="ECO:0000256" key="2">
    <source>
        <dbReference type="ARBA" id="ARBA00022729"/>
    </source>
</evidence>